<sequence length="86" mass="9861">MENVYAVQCENLRIANMAFQAGSYEVAYEMLEALVHFVVSDEANKHIGMENLRSLREGVKLAVSNFASCKDEAYWEMSAELYDLFR</sequence>
<dbReference type="RefSeq" id="WP_215760524.1">
    <property type="nucleotide sequence ID" value="NZ_JAHKBE010000049.1"/>
</dbReference>
<dbReference type="EMBL" id="JBBNFP010000047">
    <property type="protein sequence ID" value="MEQ2487429.1"/>
    <property type="molecule type" value="Genomic_DNA"/>
</dbReference>
<evidence type="ECO:0000313" key="1">
    <source>
        <dbReference type="EMBL" id="MEQ2487429.1"/>
    </source>
</evidence>
<evidence type="ECO:0000313" key="2">
    <source>
        <dbReference type="Proteomes" id="UP001487296"/>
    </source>
</evidence>
<name>A0ABV1FSV6_9BACT</name>
<accession>A0ABV1FSV6</accession>
<protein>
    <submittedName>
        <fullName evidence="1">Uncharacterized protein</fullName>
    </submittedName>
</protein>
<organism evidence="1 2">
    <name type="scientific">Hallella faecis</name>
    <dbReference type="NCBI Taxonomy" id="2841596"/>
    <lineage>
        <taxon>Bacteria</taxon>
        <taxon>Pseudomonadati</taxon>
        <taxon>Bacteroidota</taxon>
        <taxon>Bacteroidia</taxon>
        <taxon>Bacteroidales</taxon>
        <taxon>Prevotellaceae</taxon>
        <taxon>Hallella</taxon>
    </lineage>
</organism>
<proteinExistence type="predicted"/>
<reference evidence="1 2" key="1">
    <citation type="submission" date="2024-04" db="EMBL/GenBank/DDBJ databases">
        <title>Human intestinal bacterial collection.</title>
        <authorList>
            <person name="Pauvert C."/>
            <person name="Hitch T.C.A."/>
            <person name="Clavel T."/>
        </authorList>
    </citation>
    <scope>NUCLEOTIDE SEQUENCE [LARGE SCALE GENOMIC DNA]</scope>
    <source>
        <strain evidence="1 2">CLA-AA-H145</strain>
    </source>
</reference>
<dbReference type="Proteomes" id="UP001487296">
    <property type="component" value="Unassembled WGS sequence"/>
</dbReference>
<comment type="caution">
    <text evidence="1">The sequence shown here is derived from an EMBL/GenBank/DDBJ whole genome shotgun (WGS) entry which is preliminary data.</text>
</comment>
<gene>
    <name evidence="1" type="ORF">AAAT34_10310</name>
</gene>
<keyword evidence="2" id="KW-1185">Reference proteome</keyword>